<dbReference type="PRINTS" id="PR00111">
    <property type="entry name" value="ABHYDROLASE"/>
</dbReference>
<proteinExistence type="predicted"/>
<evidence type="ECO:0000259" key="4">
    <source>
        <dbReference type="Pfam" id="PF00561"/>
    </source>
</evidence>
<evidence type="ECO:0000313" key="6">
    <source>
        <dbReference type="Proteomes" id="UP000677244"/>
    </source>
</evidence>
<comment type="caution">
    <text evidence="5">The sequence shown here is derived from an EMBL/GenBank/DDBJ whole genome shotgun (WGS) entry which is preliminary data.</text>
</comment>
<dbReference type="InterPro" id="IPR029058">
    <property type="entry name" value="AB_hydrolase_fold"/>
</dbReference>
<keyword evidence="6" id="KW-1185">Reference proteome</keyword>
<sequence>MNSTHFTISIPAFCRSIRLLYSLTAVMLLAFSCSNDNRKMATTNSDSNIIKTDTNKTAEGSLPRPANPPSNFRHQTTNVNGINIHYVIGGTGEPLLLLHGFGQNWFMWNRLLPELSKHFTVIAPDLPGVGESDKPEKGYDKKTMAAHIHDLVNKLGYQKINLAGHDIGLMVAYAYAVQYQNEVKKLALMDALVPGIEPVWSNVHAFAWWFGFFAWPASGELVKGKENLFLTNFWPQVGHVQNAFTKEETDEFIRAYSVNGATTGSFNWFGAFSQDVKDNLAFAKHKLTIPVLAMGGEFAGNYMPDHIKLVAQNVKGVIIKNSGHWVVQENTEQTGAALLSFFAQ</sequence>
<organism evidence="5 6">
    <name type="scientific">Niastella soli</name>
    <dbReference type="NCBI Taxonomy" id="2821487"/>
    <lineage>
        <taxon>Bacteria</taxon>
        <taxon>Pseudomonadati</taxon>
        <taxon>Bacteroidota</taxon>
        <taxon>Chitinophagia</taxon>
        <taxon>Chitinophagales</taxon>
        <taxon>Chitinophagaceae</taxon>
        <taxon>Niastella</taxon>
    </lineage>
</organism>
<accession>A0ABS3Z3T5</accession>
<dbReference type="Gene3D" id="3.40.50.1820">
    <property type="entry name" value="alpha/beta hydrolase"/>
    <property type="match status" value="1"/>
</dbReference>
<dbReference type="Pfam" id="PF00561">
    <property type="entry name" value="Abhydrolase_1"/>
    <property type="match status" value="1"/>
</dbReference>
<name>A0ABS3Z3T5_9BACT</name>
<dbReference type="PANTHER" id="PTHR43329">
    <property type="entry name" value="EPOXIDE HYDROLASE"/>
    <property type="match status" value="1"/>
</dbReference>
<evidence type="ECO:0000256" key="3">
    <source>
        <dbReference type="SAM" id="SignalP"/>
    </source>
</evidence>
<keyword evidence="3" id="KW-0732">Signal</keyword>
<dbReference type="PRINTS" id="PR00412">
    <property type="entry name" value="EPOXHYDRLASE"/>
</dbReference>
<feature type="domain" description="AB hydrolase-1" evidence="4">
    <location>
        <begin position="94"/>
        <end position="327"/>
    </location>
</feature>
<dbReference type="RefSeq" id="WP_209143791.1">
    <property type="nucleotide sequence ID" value="NZ_JAGHKO010000017.1"/>
</dbReference>
<dbReference type="GO" id="GO:0016787">
    <property type="term" value="F:hydrolase activity"/>
    <property type="evidence" value="ECO:0007669"/>
    <property type="project" value="UniProtKB-KW"/>
</dbReference>
<feature type="signal peptide" evidence="3">
    <location>
        <begin position="1"/>
        <end position="30"/>
    </location>
</feature>
<keyword evidence="1 5" id="KW-0378">Hydrolase</keyword>
<dbReference type="SUPFAM" id="SSF53474">
    <property type="entry name" value="alpha/beta-Hydrolases"/>
    <property type="match status" value="1"/>
</dbReference>
<dbReference type="EMBL" id="JAGHKO010000017">
    <property type="protein sequence ID" value="MBO9204828.1"/>
    <property type="molecule type" value="Genomic_DNA"/>
</dbReference>
<evidence type="ECO:0000313" key="5">
    <source>
        <dbReference type="EMBL" id="MBO9204828.1"/>
    </source>
</evidence>
<dbReference type="InterPro" id="IPR000073">
    <property type="entry name" value="AB_hydrolase_1"/>
</dbReference>
<feature type="compositionally biased region" description="Polar residues" evidence="2">
    <location>
        <begin position="42"/>
        <end position="58"/>
    </location>
</feature>
<reference evidence="5 6" key="1">
    <citation type="submission" date="2021-03" db="EMBL/GenBank/DDBJ databases">
        <title>Assistant Professor.</title>
        <authorList>
            <person name="Huq M.A."/>
        </authorList>
    </citation>
    <scope>NUCLEOTIDE SEQUENCE [LARGE SCALE GENOMIC DNA]</scope>
    <source>
        <strain evidence="5 6">MAH-29</strain>
    </source>
</reference>
<evidence type="ECO:0000256" key="1">
    <source>
        <dbReference type="ARBA" id="ARBA00022801"/>
    </source>
</evidence>
<dbReference type="Proteomes" id="UP000677244">
    <property type="component" value="Unassembled WGS sequence"/>
</dbReference>
<protein>
    <submittedName>
        <fullName evidence="5">Alpha/beta hydrolase</fullName>
    </submittedName>
</protein>
<gene>
    <name evidence="5" type="ORF">J7I42_31350</name>
</gene>
<dbReference type="InterPro" id="IPR000639">
    <property type="entry name" value="Epox_hydrolase-like"/>
</dbReference>
<feature type="region of interest" description="Disordered" evidence="2">
    <location>
        <begin position="42"/>
        <end position="70"/>
    </location>
</feature>
<evidence type="ECO:0000256" key="2">
    <source>
        <dbReference type="SAM" id="MobiDB-lite"/>
    </source>
</evidence>
<feature type="chain" id="PRO_5045481450" evidence="3">
    <location>
        <begin position="31"/>
        <end position="344"/>
    </location>
</feature>